<dbReference type="SUPFAM" id="SSF47473">
    <property type="entry name" value="EF-hand"/>
    <property type="match status" value="1"/>
</dbReference>
<dbReference type="Proteomes" id="UP001208570">
    <property type="component" value="Unassembled WGS sequence"/>
</dbReference>
<evidence type="ECO:0000313" key="3">
    <source>
        <dbReference type="EMBL" id="KAK2148452.1"/>
    </source>
</evidence>
<dbReference type="AlphaFoldDB" id="A0AAD9J896"/>
<dbReference type="GO" id="GO:0005509">
    <property type="term" value="F:calcium ion binding"/>
    <property type="evidence" value="ECO:0007669"/>
    <property type="project" value="InterPro"/>
</dbReference>
<dbReference type="PANTHER" id="PTHR47225:SF1">
    <property type="entry name" value="EF-HAND CALCIUM-BINDING DOMAIN-CONTAINING PROTEIN 12"/>
    <property type="match status" value="1"/>
</dbReference>
<name>A0AAD9J896_9ANNE</name>
<dbReference type="PANTHER" id="PTHR47225">
    <property type="entry name" value="EF-HAND CALCIUM-BINDING DOMAIN-CONTAINING PROTEIN 12"/>
    <property type="match status" value="1"/>
</dbReference>
<gene>
    <name evidence="3" type="ORF">LSH36_497g02056</name>
</gene>
<evidence type="ECO:0000259" key="2">
    <source>
        <dbReference type="PROSITE" id="PS50222"/>
    </source>
</evidence>
<keyword evidence="4" id="KW-1185">Reference proteome</keyword>
<dbReference type="PROSITE" id="PS50222">
    <property type="entry name" value="EF_HAND_2"/>
    <property type="match status" value="1"/>
</dbReference>
<reference evidence="3" key="1">
    <citation type="journal article" date="2023" name="Mol. Biol. Evol.">
        <title>Third-Generation Sequencing Reveals the Adaptive Role of the Epigenome in Three Deep-Sea Polychaetes.</title>
        <authorList>
            <person name="Perez M."/>
            <person name="Aroh O."/>
            <person name="Sun Y."/>
            <person name="Lan Y."/>
            <person name="Juniper S.K."/>
            <person name="Young C.R."/>
            <person name="Angers B."/>
            <person name="Qian P.Y."/>
        </authorList>
    </citation>
    <scope>NUCLEOTIDE SEQUENCE</scope>
    <source>
        <strain evidence="3">P08H-3</strain>
    </source>
</reference>
<dbReference type="InterPro" id="IPR011992">
    <property type="entry name" value="EF-hand-dom_pair"/>
</dbReference>
<accession>A0AAD9J896</accession>
<dbReference type="EMBL" id="JAODUP010000497">
    <property type="protein sequence ID" value="KAK2148452.1"/>
    <property type="molecule type" value="Genomic_DNA"/>
</dbReference>
<feature type="compositionally biased region" description="Basic residues" evidence="1">
    <location>
        <begin position="376"/>
        <end position="389"/>
    </location>
</feature>
<feature type="region of interest" description="Disordered" evidence="1">
    <location>
        <begin position="368"/>
        <end position="399"/>
    </location>
</feature>
<comment type="caution">
    <text evidence="3">The sequence shown here is derived from an EMBL/GenBank/DDBJ whole genome shotgun (WGS) entry which is preliminary data.</text>
</comment>
<evidence type="ECO:0000256" key="1">
    <source>
        <dbReference type="SAM" id="MobiDB-lite"/>
    </source>
</evidence>
<feature type="domain" description="EF-hand" evidence="2">
    <location>
        <begin position="214"/>
        <end position="249"/>
    </location>
</feature>
<dbReference type="InterPro" id="IPR042847">
    <property type="entry name" value="EFC12"/>
</dbReference>
<organism evidence="3 4">
    <name type="scientific">Paralvinella palmiformis</name>
    <dbReference type="NCBI Taxonomy" id="53620"/>
    <lineage>
        <taxon>Eukaryota</taxon>
        <taxon>Metazoa</taxon>
        <taxon>Spiralia</taxon>
        <taxon>Lophotrochozoa</taxon>
        <taxon>Annelida</taxon>
        <taxon>Polychaeta</taxon>
        <taxon>Sedentaria</taxon>
        <taxon>Canalipalpata</taxon>
        <taxon>Terebellida</taxon>
        <taxon>Terebelliformia</taxon>
        <taxon>Alvinellidae</taxon>
        <taxon>Paralvinella</taxon>
    </lineage>
</organism>
<dbReference type="InterPro" id="IPR002048">
    <property type="entry name" value="EF_hand_dom"/>
</dbReference>
<dbReference type="Gene3D" id="1.10.238.10">
    <property type="entry name" value="EF-hand"/>
    <property type="match status" value="1"/>
</dbReference>
<proteinExistence type="predicted"/>
<evidence type="ECO:0000313" key="4">
    <source>
        <dbReference type="Proteomes" id="UP001208570"/>
    </source>
</evidence>
<sequence length="518" mass="59000">MADTESPEVANDSLEPLFDDDWDTYNLEWLFDPDRTDHLTIDEQLKLYQQRNLRRTKVYKFASKIWGSPASRKRVFYASSHNVPQYGEENVLRKAKLEKDALAQLEKDSEHLASGLKATEVLREYKIWINERKKFRNQIDLMRLSEEWLRRKPDKTGQEQRVLARMIEKKLIRPPSPVVVREEPPLLPVLPTHSPIVARPSPVAIKIIERFLHEKKLRLIDLFKSFDKNKTWLVSGNDFKKAIKKAGIPISDVMLDDLMVTLDMDLNDKLDYRELTKGLGLWKVEKRERKQQKIADTLNSPAKLSQLLGFEPPEGIECNSPTGQADRKLMNRTKSTTKSSNSGATHKTGYLEVPALDLREERFVQRGANGALKEMNKKRPQGSLRKNKKQKSDITERVSITTTAALPGAATSHLNPSTLGGEAGPLVDRFRQLQFKEYQGVQKMCQESTDLQLNEQSLKKAIGFQHKVMGLSSKFITLKGNVLQLGSITDLANETCLRDLNDRKSSTKVHVHVGAPCA</sequence>
<protein>
    <recommendedName>
        <fullName evidence="2">EF-hand domain-containing protein</fullName>
    </recommendedName>
</protein>